<dbReference type="GO" id="GO:0005975">
    <property type="term" value="P:carbohydrate metabolic process"/>
    <property type="evidence" value="ECO:0007669"/>
    <property type="project" value="InterPro"/>
</dbReference>
<dbReference type="PANTHER" id="PTHR22925:SF3">
    <property type="entry name" value="GLYCOSYL HYDROLASE FAMILY PROTEIN 43"/>
    <property type="match status" value="1"/>
</dbReference>
<dbReference type="CDD" id="cd18825">
    <property type="entry name" value="GH43_CtGH43-like"/>
    <property type="match status" value="1"/>
</dbReference>
<dbReference type="KEGG" id="bdi:100836340"/>
<proteinExistence type="inferred from homology"/>
<reference evidence="7" key="3">
    <citation type="submission" date="2018-08" db="UniProtKB">
        <authorList>
            <consortium name="EnsemblPlants"/>
        </authorList>
    </citation>
    <scope>IDENTIFICATION</scope>
    <source>
        <strain evidence="7">cv. Bd21</strain>
    </source>
</reference>
<dbReference type="Gene3D" id="2.115.10.20">
    <property type="entry name" value="Glycosyl hydrolase domain, family 43"/>
    <property type="match status" value="1"/>
</dbReference>
<feature type="transmembrane region" description="Helical" evidence="5">
    <location>
        <begin position="85"/>
        <end position="104"/>
    </location>
</feature>
<evidence type="ECO:0000313" key="8">
    <source>
        <dbReference type="Proteomes" id="UP000008810"/>
    </source>
</evidence>
<dbReference type="GO" id="GO:0005794">
    <property type="term" value="C:Golgi apparatus"/>
    <property type="evidence" value="ECO:0000318"/>
    <property type="project" value="GO_Central"/>
</dbReference>
<dbReference type="Gramene" id="KQK09927">
    <property type="protein sequence ID" value="KQK09927"/>
    <property type="gene ID" value="BRADI_2g50980v3"/>
</dbReference>
<keyword evidence="5" id="KW-1133">Transmembrane helix</keyword>
<dbReference type="OrthoDB" id="9970295at2759"/>
<dbReference type="STRING" id="15368.A0A0Q3GFU1"/>
<dbReference type="GeneID" id="100836340"/>
<dbReference type="RefSeq" id="XP_003569898.2">
    <property type="nucleotide sequence ID" value="XM_003569850.3"/>
</dbReference>
<dbReference type="PANTHER" id="PTHR22925">
    <property type="entry name" value="GLYCOSYL HYDROLASE 43 FAMILY MEMBER"/>
    <property type="match status" value="1"/>
</dbReference>
<dbReference type="EMBL" id="CM000881">
    <property type="protein sequence ID" value="KQK09927.1"/>
    <property type="molecule type" value="Genomic_DNA"/>
</dbReference>
<name>A0A0Q3GFU1_BRADI</name>
<dbReference type="GO" id="GO:0010406">
    <property type="term" value="P:classical arabinogalactan protein metabolic process"/>
    <property type="evidence" value="ECO:0000318"/>
    <property type="project" value="GO_Central"/>
</dbReference>
<protein>
    <submittedName>
        <fullName evidence="6 7">Uncharacterized protein</fullName>
    </submittedName>
</protein>
<evidence type="ECO:0000256" key="1">
    <source>
        <dbReference type="ARBA" id="ARBA00009865"/>
    </source>
</evidence>
<evidence type="ECO:0000256" key="4">
    <source>
        <dbReference type="RuleBase" id="RU361187"/>
    </source>
</evidence>
<keyword evidence="3 4" id="KW-0326">Glycosidase</keyword>
<dbReference type="SUPFAM" id="SSF75005">
    <property type="entry name" value="Arabinanase/levansucrase/invertase"/>
    <property type="match status" value="1"/>
</dbReference>
<sequence>MPRSQDVANDIRGTQFLFCVCSVSSSELVKRILFRSRSTERGIQRWPERIWKCFLMMVSKGRTKMRNRERKSSILNFDAGCGSRLSFIVWGLLGFSLIVCLFFISHQVETRHGRIYSGHLPATRELEEIEEEHFHLPPPHKVNPRAAKRRGPRKASKIIDEYLDGTSAIHGMFFPSQSTAMNPQRGGNDSMSFHPGRVWLDTDGNTIQAHGGGILYDHKTAKYYWYGENKDGPTYQIHPEGAQRVDIIGVSCYSSEDLWSWTHEGIVLPGERTNITHDLHKSKVLERPKVIYNDRTKQYVMWMHIDDTNYTRASVGVAVSNSPTGTFTYLYSFRPHGFDSRDMTIFKDDDGKAYLFYSSRVNSELHVSPLTEDYLNITSAMRRILVRRFREAPAVFKFQGTYYMITSRCSGWAPNRALAHATHSIMGPWETLGNPCVGGNQFLRVTTFLSQSTFVLPLPGLPGTFIFMADRWNPSNLRDSRYVWLPLSIGGLADEPVDYSFGFPLWPKVSIYWHRKWRLPEGWRKR</sequence>
<keyword evidence="5" id="KW-0472">Membrane</keyword>
<dbReference type="Proteomes" id="UP000008810">
    <property type="component" value="Chromosome 2"/>
</dbReference>
<dbReference type="InterPro" id="IPR023296">
    <property type="entry name" value="Glyco_hydro_beta-prop_sf"/>
</dbReference>
<dbReference type="EnsemblPlants" id="KQK09927">
    <property type="protein sequence ID" value="KQK09927"/>
    <property type="gene ID" value="BRADI_2g50980v3"/>
</dbReference>
<accession>A0A0Q3GFU1</accession>
<keyword evidence="2 4" id="KW-0378">Hydrolase</keyword>
<evidence type="ECO:0000256" key="5">
    <source>
        <dbReference type="SAM" id="Phobius"/>
    </source>
</evidence>
<gene>
    <name evidence="7" type="primary">LOC100836340</name>
    <name evidence="6" type="ORF">BRADI_2g50980v3</name>
</gene>
<dbReference type="Pfam" id="PF04616">
    <property type="entry name" value="Glyco_hydro_43"/>
    <property type="match status" value="1"/>
</dbReference>
<keyword evidence="8" id="KW-1185">Reference proteome</keyword>
<evidence type="ECO:0000313" key="7">
    <source>
        <dbReference type="EnsemblPlants" id="KQK09927"/>
    </source>
</evidence>
<comment type="similarity">
    <text evidence="1 4">Belongs to the glycosyl hydrolase 43 family.</text>
</comment>
<dbReference type="ExpressionAtlas" id="A0A0Q3GFU1">
    <property type="expression patterns" value="baseline"/>
</dbReference>
<keyword evidence="5" id="KW-0812">Transmembrane</keyword>
<organism evidence="6">
    <name type="scientific">Brachypodium distachyon</name>
    <name type="common">Purple false brome</name>
    <name type="synonym">Trachynia distachya</name>
    <dbReference type="NCBI Taxonomy" id="15368"/>
    <lineage>
        <taxon>Eukaryota</taxon>
        <taxon>Viridiplantae</taxon>
        <taxon>Streptophyta</taxon>
        <taxon>Embryophyta</taxon>
        <taxon>Tracheophyta</taxon>
        <taxon>Spermatophyta</taxon>
        <taxon>Magnoliopsida</taxon>
        <taxon>Liliopsida</taxon>
        <taxon>Poales</taxon>
        <taxon>Poaceae</taxon>
        <taxon>BOP clade</taxon>
        <taxon>Pooideae</taxon>
        <taxon>Stipodae</taxon>
        <taxon>Brachypodieae</taxon>
        <taxon>Brachypodium</taxon>
    </lineage>
</organism>
<evidence type="ECO:0000256" key="3">
    <source>
        <dbReference type="ARBA" id="ARBA00023295"/>
    </source>
</evidence>
<dbReference type="GO" id="GO:0004565">
    <property type="term" value="F:beta-galactosidase activity"/>
    <property type="evidence" value="ECO:0000318"/>
    <property type="project" value="GO_Central"/>
</dbReference>
<evidence type="ECO:0000313" key="6">
    <source>
        <dbReference type="EMBL" id="KQK09927.1"/>
    </source>
</evidence>
<dbReference type="AlphaFoldDB" id="A0A0Q3GFU1"/>
<reference evidence="6" key="2">
    <citation type="submission" date="2017-06" db="EMBL/GenBank/DDBJ databases">
        <title>WGS assembly of Brachypodium distachyon.</title>
        <authorList>
            <consortium name="The International Brachypodium Initiative"/>
            <person name="Lucas S."/>
            <person name="Harmon-Smith M."/>
            <person name="Lail K."/>
            <person name="Tice H."/>
            <person name="Grimwood J."/>
            <person name="Bruce D."/>
            <person name="Barry K."/>
            <person name="Shu S."/>
            <person name="Lindquist E."/>
            <person name="Wang M."/>
            <person name="Pitluck S."/>
            <person name="Vogel J.P."/>
            <person name="Garvin D.F."/>
            <person name="Mockler T.C."/>
            <person name="Schmutz J."/>
            <person name="Rokhsar D."/>
            <person name="Bevan M.W."/>
        </authorList>
    </citation>
    <scope>NUCLEOTIDE SEQUENCE</scope>
    <source>
        <strain evidence="6">Bd21</strain>
    </source>
</reference>
<reference evidence="6 7" key="1">
    <citation type="journal article" date="2010" name="Nature">
        <title>Genome sequencing and analysis of the model grass Brachypodium distachyon.</title>
        <authorList>
            <consortium name="International Brachypodium Initiative"/>
        </authorList>
    </citation>
    <scope>NUCLEOTIDE SEQUENCE [LARGE SCALE GENOMIC DNA]</scope>
    <source>
        <strain evidence="6">Bd21</strain>
        <strain evidence="7">cv. Bd21</strain>
    </source>
</reference>
<evidence type="ECO:0000256" key="2">
    <source>
        <dbReference type="ARBA" id="ARBA00022801"/>
    </source>
</evidence>
<dbReference type="InterPro" id="IPR006710">
    <property type="entry name" value="Glyco_hydro_43"/>
</dbReference>